<feature type="compositionally biased region" description="Basic and acidic residues" evidence="12">
    <location>
        <begin position="24"/>
        <end position="34"/>
    </location>
</feature>
<comment type="subunit">
    <text evidence="10">Oligomeric complex that consists of at least the alpha, beta, beta', gamma, delta, epsilon and zeta subunits.</text>
</comment>
<feature type="region of interest" description="Disordered" evidence="12">
    <location>
        <begin position="937"/>
        <end position="959"/>
    </location>
</feature>
<dbReference type="Pfam" id="PF04053">
    <property type="entry name" value="B-prop_COPA_B_2nd"/>
    <property type="match status" value="1"/>
</dbReference>
<evidence type="ECO:0000256" key="1">
    <source>
        <dbReference type="ARBA" id="ARBA00004255"/>
    </source>
</evidence>
<feature type="compositionally biased region" description="Acidic residues" evidence="12">
    <location>
        <begin position="913"/>
        <end position="926"/>
    </location>
</feature>
<organism evidence="16 17">
    <name type="scientific">Saitozyma podzolica</name>
    <dbReference type="NCBI Taxonomy" id="1890683"/>
    <lineage>
        <taxon>Eukaryota</taxon>
        <taxon>Fungi</taxon>
        <taxon>Dikarya</taxon>
        <taxon>Basidiomycota</taxon>
        <taxon>Agaricomycotina</taxon>
        <taxon>Tremellomycetes</taxon>
        <taxon>Tremellales</taxon>
        <taxon>Trimorphomycetaceae</taxon>
        <taxon>Saitozyma</taxon>
    </lineage>
</organism>
<dbReference type="PIRSF" id="PIRSF003354">
    <property type="entry name" value="Coatomer_alpha_subunit"/>
    <property type="match status" value="1"/>
</dbReference>
<dbReference type="InterPro" id="IPR015943">
    <property type="entry name" value="WD40/YVTN_repeat-like_dom_sf"/>
</dbReference>
<evidence type="ECO:0000256" key="4">
    <source>
        <dbReference type="ARBA" id="ARBA00022574"/>
    </source>
</evidence>
<dbReference type="Proteomes" id="UP000279259">
    <property type="component" value="Unassembled WGS sequence"/>
</dbReference>
<evidence type="ECO:0000256" key="2">
    <source>
        <dbReference type="ARBA" id="ARBA00022448"/>
    </source>
</evidence>
<protein>
    <recommendedName>
        <fullName evidence="10">Coatomer subunit alpha</fullName>
    </recommendedName>
</protein>
<dbReference type="GO" id="GO:0006890">
    <property type="term" value="P:retrograde vesicle-mediated transport, Golgi to endoplasmic reticulum"/>
    <property type="evidence" value="ECO:0007669"/>
    <property type="project" value="TreeGrafter"/>
</dbReference>
<comment type="caution">
    <text evidence="16">The sequence shown here is derived from an EMBL/GenBank/DDBJ whole genome shotgun (WGS) entry which is preliminary data.</text>
</comment>
<evidence type="ECO:0000256" key="11">
    <source>
        <dbReference type="PROSITE-ProRule" id="PRU00221"/>
    </source>
</evidence>
<keyword evidence="17" id="KW-1185">Reference proteome</keyword>
<feature type="region of interest" description="Disordered" evidence="12">
    <location>
        <begin position="907"/>
        <end position="926"/>
    </location>
</feature>
<dbReference type="STRING" id="1890683.A0A427Y3N5"/>
<dbReference type="GO" id="GO:0006888">
    <property type="term" value="P:endoplasmic reticulum to Golgi vesicle-mediated transport"/>
    <property type="evidence" value="ECO:0007669"/>
    <property type="project" value="InterPro"/>
</dbReference>
<keyword evidence="7 10" id="KW-0653">Protein transport</keyword>
<dbReference type="AlphaFoldDB" id="A0A427Y3N5"/>
<keyword evidence="8 10" id="KW-0333">Golgi apparatus</keyword>
<dbReference type="GO" id="GO:0006891">
    <property type="term" value="P:intra-Golgi vesicle-mediated transport"/>
    <property type="evidence" value="ECO:0007669"/>
    <property type="project" value="TreeGrafter"/>
</dbReference>
<evidence type="ECO:0000256" key="5">
    <source>
        <dbReference type="ARBA" id="ARBA00022737"/>
    </source>
</evidence>
<proteinExistence type="predicted"/>
<dbReference type="PROSITE" id="PS50082">
    <property type="entry name" value="WD_REPEATS_2"/>
    <property type="match status" value="5"/>
</dbReference>
<dbReference type="InterPro" id="IPR036322">
    <property type="entry name" value="WD40_repeat_dom_sf"/>
</dbReference>
<dbReference type="SUPFAM" id="SSF50978">
    <property type="entry name" value="WD40 repeat-like"/>
    <property type="match status" value="1"/>
</dbReference>
<dbReference type="SMART" id="SM00320">
    <property type="entry name" value="WD40"/>
    <property type="match status" value="6"/>
</dbReference>
<dbReference type="CDD" id="cd00200">
    <property type="entry name" value="WD40"/>
    <property type="match status" value="1"/>
</dbReference>
<dbReference type="EMBL" id="RSCD01000019">
    <property type="protein sequence ID" value="RSH85691.1"/>
    <property type="molecule type" value="Genomic_DNA"/>
</dbReference>
<dbReference type="Pfam" id="PF00400">
    <property type="entry name" value="WD40"/>
    <property type="match status" value="5"/>
</dbReference>
<dbReference type="PROSITE" id="PS00678">
    <property type="entry name" value="WD_REPEATS_1"/>
    <property type="match status" value="2"/>
</dbReference>
<evidence type="ECO:0000256" key="3">
    <source>
        <dbReference type="ARBA" id="ARBA00022490"/>
    </source>
</evidence>
<dbReference type="InterPro" id="IPR010714">
    <property type="entry name" value="Coatomer_asu_C"/>
</dbReference>
<dbReference type="Pfam" id="PF23953">
    <property type="entry name" value="TPR_COPA_B"/>
    <property type="match status" value="1"/>
</dbReference>
<evidence type="ECO:0000259" key="14">
    <source>
        <dbReference type="Pfam" id="PF06957"/>
    </source>
</evidence>
<comment type="function">
    <text evidence="10">The coatomer is a cytosolic protein complex that binds to dilysine motifs and reversibly associates with Golgi non-clathrin-coated vesicles, which further mediate biosynthetic protein transport from the ER, via the Golgi up to the trans Golgi network.</text>
</comment>
<evidence type="ECO:0000313" key="17">
    <source>
        <dbReference type="Proteomes" id="UP000279259"/>
    </source>
</evidence>
<feature type="repeat" description="WD" evidence="11">
    <location>
        <begin position="295"/>
        <end position="336"/>
    </location>
</feature>
<dbReference type="InterPro" id="IPR016391">
    <property type="entry name" value="Coatomer_asu"/>
</dbReference>
<accession>A0A427Y3N5</accession>
<evidence type="ECO:0000256" key="8">
    <source>
        <dbReference type="ARBA" id="ARBA00023034"/>
    </source>
</evidence>
<gene>
    <name evidence="16" type="ORF">EHS25_003832</name>
</gene>
<evidence type="ECO:0000256" key="6">
    <source>
        <dbReference type="ARBA" id="ARBA00022892"/>
    </source>
</evidence>
<feature type="repeat" description="WD" evidence="11">
    <location>
        <begin position="251"/>
        <end position="292"/>
    </location>
</feature>
<name>A0A427Y3N5_9TREE</name>
<feature type="domain" description="COPA/B TPR" evidence="15">
    <location>
        <begin position="665"/>
        <end position="820"/>
    </location>
</feature>
<keyword evidence="9 10" id="KW-0472">Membrane</keyword>
<dbReference type="FunFam" id="1.25.40.470:FF:000002">
    <property type="entry name" value="Coatomer subunit alpha"/>
    <property type="match status" value="1"/>
</dbReference>
<dbReference type="PANTHER" id="PTHR19876:SF1">
    <property type="entry name" value="COATOMER SUBUNIT ALPHA"/>
    <property type="match status" value="1"/>
</dbReference>
<feature type="domain" description="Coatomer alpha subunit C-terminal" evidence="14">
    <location>
        <begin position="895"/>
        <end position="1265"/>
    </location>
</feature>
<keyword evidence="6 10" id="KW-0931">ER-Golgi transport</keyword>
<feature type="domain" description="COPA/B second beta-propeller" evidence="13">
    <location>
        <begin position="389"/>
        <end position="638"/>
    </location>
</feature>
<dbReference type="InterPro" id="IPR047312">
    <property type="entry name" value="Coatomer_alpha_WD-assoc_reg"/>
</dbReference>
<dbReference type="Pfam" id="PF06957">
    <property type="entry name" value="COPI_C"/>
    <property type="match status" value="1"/>
</dbReference>
<dbReference type="OrthoDB" id="10261470at2759"/>
<evidence type="ECO:0000256" key="9">
    <source>
        <dbReference type="ARBA" id="ARBA00023136"/>
    </source>
</evidence>
<dbReference type="GO" id="GO:0006886">
    <property type="term" value="P:intracellular protein transport"/>
    <property type="evidence" value="ECO:0007669"/>
    <property type="project" value="UniProtKB-UniRule"/>
</dbReference>
<evidence type="ECO:0000259" key="15">
    <source>
        <dbReference type="Pfam" id="PF23953"/>
    </source>
</evidence>
<evidence type="ECO:0000259" key="13">
    <source>
        <dbReference type="Pfam" id="PF04053"/>
    </source>
</evidence>
<dbReference type="CDD" id="cd22948">
    <property type="entry name" value="Coatomer_WDAD_alpha"/>
    <property type="match status" value="1"/>
</dbReference>
<reference evidence="16 17" key="1">
    <citation type="submission" date="2018-11" db="EMBL/GenBank/DDBJ databases">
        <title>Genome sequence of Saitozyma podzolica DSM 27192.</title>
        <authorList>
            <person name="Aliyu H."/>
            <person name="Gorte O."/>
            <person name="Ochsenreither K."/>
        </authorList>
    </citation>
    <scope>NUCLEOTIDE SEQUENCE [LARGE SCALE GENOMIC DNA]</scope>
    <source>
        <strain evidence="16 17">DSM 27192</strain>
    </source>
</reference>
<dbReference type="InterPro" id="IPR019775">
    <property type="entry name" value="WD40_repeat_CS"/>
</dbReference>
<dbReference type="Gene3D" id="2.130.10.10">
    <property type="entry name" value="YVTN repeat-like/Quinoprotein amine dehydrogenase"/>
    <property type="match status" value="1"/>
</dbReference>
<dbReference type="InterPro" id="IPR050844">
    <property type="entry name" value="Coatomer_complex_subunit"/>
</dbReference>
<keyword evidence="3 10" id="KW-0963">Cytoplasm</keyword>
<evidence type="ECO:0000313" key="16">
    <source>
        <dbReference type="EMBL" id="RSH85691.1"/>
    </source>
</evidence>
<dbReference type="SUPFAM" id="SSF82171">
    <property type="entry name" value="DPP6 N-terminal domain-like"/>
    <property type="match status" value="1"/>
</dbReference>
<dbReference type="InterPro" id="IPR006692">
    <property type="entry name" value="Beta-prop_COPA/B_2nd"/>
</dbReference>
<dbReference type="PROSITE" id="PS50294">
    <property type="entry name" value="WD_REPEATS_REGION"/>
    <property type="match status" value="5"/>
</dbReference>
<sequence>MQMLTKCCWGWGDRSRACDCADDSVREQEPEGQGHRVPSVPPPHHPFSTARSDPLDPPRQRKARCVPLLAASLHNGTIQLWNYQMGTLVDRYDEHDGPVRGICFHPTQPIFCSGGDDYKIKVWNYKQRKCLFTLTGHLDYVRTVFFHREYPWIISASDDQTIRIWNWQSRTCIAILTGHNHYIMCAQFHPWDDLVVSASMDLTVRVWDISGLRKKNQAHQAPMSFEEQVARANQGQADLFGNTDAVVKYVLEGHDRGVNWASFHPTLPLIVSCGDDRQIKLWRMSETKAWEVDSCRGHFNNVSMTMFHPKHELILSASEDKTIRVWDMTKRTAVQTFRREHDRFWVLTAHPELNLFAAGHDNGLIVFKLERERPAFSLSGNQLFYVKDKVVRMADLTTGTNQGICSVRKLGSQWVQPRTLSYNPAERAVIVTTASADNGQYELVALPKSTGPSAGDGKDVPSDGKKGAGSCAIFVARNRLAVLDKTGQNIEIRDLSNNLTKSVKCPVQTNEVFYGGTASLLLSSTNSVVLFDIQQQKVLAEITTPPVKYVIWSSDGNMVALLSKHTITIANKSLVQTALIHETIRIKSAAWDDSGVLVYTTLNHIKYALPQGDNGIIKTLDQPVYLTRVKGQIVHCLDRSAKPRTISIDPTEYRFKLALVRKNYDEVLQIIRTSNLVGQSIIGYLQKKGYPEIALHFVQDPQTRFDLAIECGNLDVAVEMARTVDREDVWTRLGAAALKQGNHSIVETAYQKTKSFDKLSFLYLITGNTQKLGMMQVIATKRGDNMSRFQNSLYLGDAQARVAVLRETGQYPLAYYTAKTNGLDDTALDILEEAGMTEDDLPPPPQNAGHSSLAPPVASFSQAEANWPIKNLGESFFDRALANGGVEGFVGQEANGDAGETLDAWAAGGADEPMGEDEEEGAEDEGWDLDAEVVAPEEEDVTEEAAAGEADLSEGVSQGVGENEMWTRNSPLAADHAAAGSFESAMQLLNRQVAAVNFAPLKSFFLQAYTSAHVHVPANPSLPPLEFNVRRNPETTEMREVLPLSSFNLHDIKSGELAEANRFFSRGKFVEALNAFRAVLVKMLLVVVSSQSEADEVKEIVTTCREYIIGLTMETERRKLVVDDPDNVTRNLELAAYFTHCKLSSSHVQLALRSAMSAFSKAGNHATAAVFARRLIDANPADTKVITQARAVLTQGDRNPRDAHEIAYDHFTPFEICPGSLTPIYSGSPSVLAAYTGARYLPEYKNTVCVVDGITQVGLPASGLRSLV</sequence>
<evidence type="ECO:0000256" key="10">
    <source>
        <dbReference type="PIRNR" id="PIRNR003354"/>
    </source>
</evidence>
<dbReference type="PRINTS" id="PR00320">
    <property type="entry name" value="GPROTEINBRPT"/>
</dbReference>
<keyword evidence="5" id="KW-0677">Repeat</keyword>
<dbReference type="InterPro" id="IPR020472">
    <property type="entry name" value="WD40_PAC1"/>
</dbReference>
<dbReference type="FunFam" id="2.130.10.10:FF:000010">
    <property type="entry name" value="Coatomer subunit alpha"/>
    <property type="match status" value="1"/>
</dbReference>
<dbReference type="PANTHER" id="PTHR19876">
    <property type="entry name" value="COATOMER"/>
    <property type="match status" value="1"/>
</dbReference>
<feature type="region of interest" description="Disordered" evidence="12">
    <location>
        <begin position="24"/>
        <end position="60"/>
    </location>
</feature>
<feature type="repeat" description="WD" evidence="11">
    <location>
        <begin position="134"/>
        <end position="175"/>
    </location>
</feature>
<feature type="region of interest" description="Disordered" evidence="12">
    <location>
        <begin position="836"/>
        <end position="855"/>
    </location>
</feature>
<keyword evidence="4 11" id="KW-0853">WD repeat</keyword>
<dbReference type="InterPro" id="IPR001680">
    <property type="entry name" value="WD40_rpt"/>
</dbReference>
<comment type="subcellular location">
    <subcellularLocation>
        <location evidence="10">Cytoplasm</location>
    </subcellularLocation>
    <subcellularLocation>
        <location evidence="1 10">Golgi apparatus membrane</location>
        <topology evidence="1 10">Peripheral membrane protein</topology>
        <orientation evidence="1">Cytoplasmic side</orientation>
    </subcellularLocation>
</comment>
<evidence type="ECO:0000256" key="7">
    <source>
        <dbReference type="ARBA" id="ARBA00022927"/>
    </source>
</evidence>
<dbReference type="InterPro" id="IPR056176">
    <property type="entry name" value="TPR_COPA_B"/>
</dbReference>
<dbReference type="Gene3D" id="1.25.40.470">
    <property type="match status" value="1"/>
</dbReference>
<dbReference type="GO" id="GO:0005198">
    <property type="term" value="F:structural molecule activity"/>
    <property type="evidence" value="ECO:0007669"/>
    <property type="project" value="InterPro"/>
</dbReference>
<evidence type="ECO:0000256" key="12">
    <source>
        <dbReference type="SAM" id="MobiDB-lite"/>
    </source>
</evidence>
<keyword evidence="2 10" id="KW-0813">Transport</keyword>
<feature type="repeat" description="WD" evidence="11">
    <location>
        <begin position="92"/>
        <end position="133"/>
    </location>
</feature>
<dbReference type="GO" id="GO:0030126">
    <property type="term" value="C:COPI vesicle coat"/>
    <property type="evidence" value="ECO:0007669"/>
    <property type="project" value="UniProtKB-UniRule"/>
</dbReference>
<feature type="repeat" description="WD" evidence="11">
    <location>
        <begin position="176"/>
        <end position="210"/>
    </location>
</feature>
<dbReference type="GO" id="GO:0000139">
    <property type="term" value="C:Golgi membrane"/>
    <property type="evidence" value="ECO:0007669"/>
    <property type="project" value="UniProtKB-SubCell"/>
</dbReference>